<organism evidence="1 2">
    <name type="scientific">Streptomyces sviceus (strain ATCC 29083 / DSM 924 / JCM 4929 / NBRC 13980 / NCIMB 11184 / NRRL 5439 / UC 5370)</name>
    <dbReference type="NCBI Taxonomy" id="463191"/>
    <lineage>
        <taxon>Bacteria</taxon>
        <taxon>Bacillati</taxon>
        <taxon>Actinomycetota</taxon>
        <taxon>Actinomycetes</taxon>
        <taxon>Kitasatosporales</taxon>
        <taxon>Streptomycetaceae</taxon>
        <taxon>Streptomyces</taxon>
    </lineage>
</organism>
<gene>
    <name evidence="1" type="ORF">SSEG_02235</name>
</gene>
<dbReference type="EMBL" id="CM000951">
    <property type="protein sequence ID" value="EDY55655.1"/>
    <property type="molecule type" value="Genomic_DNA"/>
</dbReference>
<accession>B5HS50</accession>
<dbReference type="AlphaFoldDB" id="B5HS50"/>
<proteinExistence type="predicted"/>
<sequence>MRSVAAGWSRPNFERPVEELRFRMFDGGSGRVIAVNGRGGDAGINVQVTTDAGLRRDAVRSQPRPQ</sequence>
<reference evidence="1" key="1">
    <citation type="submission" date="2009-10" db="EMBL/GenBank/DDBJ databases">
        <title>The genome sequence of Streptomyces sviceus strain ATCC 29083.</title>
        <authorList>
            <consortium name="The Broad Institute Genome Sequencing Platform"/>
            <consortium name="Broad Institute Microbial Sequencing Center"/>
            <person name="Fischbach M."/>
            <person name="Godfrey P."/>
            <person name="Ward D."/>
            <person name="Young S."/>
            <person name="Zeng Q."/>
            <person name="Koehrsen M."/>
            <person name="Alvarado L."/>
            <person name="Berlin A.M."/>
            <person name="Bochicchio J."/>
            <person name="Borenstein D."/>
            <person name="Chapman S.B."/>
            <person name="Chen Z."/>
            <person name="Engels R."/>
            <person name="Freedman E."/>
            <person name="Gellesch M."/>
            <person name="Goldberg J."/>
            <person name="Griggs A."/>
            <person name="Gujja S."/>
            <person name="Heilman E.R."/>
            <person name="Heiman D.I."/>
            <person name="Hepburn T.A."/>
            <person name="Howarth C."/>
            <person name="Jen D."/>
            <person name="Larson L."/>
            <person name="Lewis B."/>
            <person name="Mehta T."/>
            <person name="Park D."/>
            <person name="Pearson M."/>
            <person name="Richards J."/>
            <person name="Roberts A."/>
            <person name="Saif S."/>
            <person name="Shea T.D."/>
            <person name="Shenoy N."/>
            <person name="Sisk P."/>
            <person name="Stolte C."/>
            <person name="Sykes S.N."/>
            <person name="Thomson T."/>
            <person name="Walk T."/>
            <person name="White J."/>
            <person name="Yandava C."/>
            <person name="Straight P."/>
            <person name="Clardy J."/>
            <person name="Hung D."/>
            <person name="Kolter R."/>
            <person name="Mekalanos J."/>
            <person name="Walker S."/>
            <person name="Walsh C.T."/>
            <person name="Wieland-Brown L.C."/>
            <person name="Haas B."/>
            <person name="Nusbaum C."/>
            <person name="Birren B."/>
        </authorList>
    </citation>
    <scope>NUCLEOTIDE SEQUENCE [LARGE SCALE GENOMIC DNA]</scope>
    <source>
        <strain evidence="1">ATCC 29083</strain>
    </source>
</reference>
<evidence type="ECO:0000313" key="1">
    <source>
        <dbReference type="EMBL" id="EDY55655.1"/>
    </source>
</evidence>
<keyword evidence="2" id="KW-1185">Reference proteome</keyword>
<protein>
    <submittedName>
        <fullName evidence="1">Uncharacterized protein</fullName>
    </submittedName>
</protein>
<name>B5HS50_STRX2</name>
<dbReference type="Proteomes" id="UP000002785">
    <property type="component" value="Chromosome"/>
</dbReference>
<evidence type="ECO:0000313" key="2">
    <source>
        <dbReference type="Proteomes" id="UP000002785"/>
    </source>
</evidence>
<dbReference type="HOGENOM" id="CLU_2829565_0_0_11"/>